<evidence type="ECO:0000256" key="2">
    <source>
        <dbReference type="ARBA" id="ARBA00022679"/>
    </source>
</evidence>
<keyword evidence="3" id="KW-0479">Metal-binding</keyword>
<evidence type="ECO:0000256" key="1">
    <source>
        <dbReference type="ARBA" id="ARBA00022676"/>
    </source>
</evidence>
<dbReference type="GO" id="GO:0046872">
    <property type="term" value="F:metal ion binding"/>
    <property type="evidence" value="ECO:0007669"/>
    <property type="project" value="UniProtKB-KW"/>
</dbReference>
<keyword evidence="1 4" id="KW-0328">Glycosyltransferase</keyword>
<keyword evidence="5" id="KW-1185">Reference proteome</keyword>
<organism evidence="4 5">
    <name type="scientific">Allocatelliglobosispora scoriae</name>
    <dbReference type="NCBI Taxonomy" id="643052"/>
    <lineage>
        <taxon>Bacteria</taxon>
        <taxon>Bacillati</taxon>
        <taxon>Actinomycetota</taxon>
        <taxon>Actinomycetes</taxon>
        <taxon>Micromonosporales</taxon>
        <taxon>Micromonosporaceae</taxon>
        <taxon>Allocatelliglobosispora</taxon>
    </lineage>
</organism>
<dbReference type="GO" id="GO:0008918">
    <property type="term" value="F:lipopolysaccharide 3-alpha-galactosyltransferase activity"/>
    <property type="evidence" value="ECO:0007669"/>
    <property type="project" value="UniProtKB-EC"/>
</dbReference>
<evidence type="ECO:0000313" key="5">
    <source>
        <dbReference type="Proteomes" id="UP000587527"/>
    </source>
</evidence>
<dbReference type="Gene3D" id="3.90.550.10">
    <property type="entry name" value="Spore Coat Polysaccharide Biosynthesis Protein SpsA, Chain A"/>
    <property type="match status" value="1"/>
</dbReference>
<dbReference type="CDD" id="cd04194">
    <property type="entry name" value="GT8_A4GalT_like"/>
    <property type="match status" value="1"/>
</dbReference>
<accession>A0A841BHU1</accession>
<dbReference type="RefSeq" id="WP_184830773.1">
    <property type="nucleotide sequence ID" value="NZ_JACHMN010000001.1"/>
</dbReference>
<dbReference type="AlphaFoldDB" id="A0A841BHU1"/>
<comment type="caution">
    <text evidence="4">The sequence shown here is derived from an EMBL/GenBank/DDBJ whole genome shotgun (WGS) entry which is preliminary data.</text>
</comment>
<dbReference type="Pfam" id="PF01501">
    <property type="entry name" value="Glyco_transf_8"/>
    <property type="match status" value="1"/>
</dbReference>
<dbReference type="PANTHER" id="PTHR13778:SF47">
    <property type="entry name" value="LIPOPOLYSACCHARIDE 1,3-GALACTOSYLTRANSFERASE"/>
    <property type="match status" value="1"/>
</dbReference>
<keyword evidence="2 4" id="KW-0808">Transferase</keyword>
<dbReference type="InterPro" id="IPR002495">
    <property type="entry name" value="Glyco_trans_8"/>
</dbReference>
<dbReference type="InterPro" id="IPR029044">
    <property type="entry name" value="Nucleotide-diphossugar_trans"/>
</dbReference>
<dbReference type="EC" id="2.4.1.44" evidence="4"/>
<name>A0A841BHU1_9ACTN</name>
<gene>
    <name evidence="4" type="ORF">F4553_000125</name>
</gene>
<evidence type="ECO:0000313" key="4">
    <source>
        <dbReference type="EMBL" id="MBB5866746.1"/>
    </source>
</evidence>
<dbReference type="PANTHER" id="PTHR13778">
    <property type="entry name" value="GLYCOSYLTRANSFERASE 8 DOMAIN-CONTAINING PROTEIN"/>
    <property type="match status" value="1"/>
</dbReference>
<reference evidence="4 5" key="1">
    <citation type="submission" date="2020-08" db="EMBL/GenBank/DDBJ databases">
        <title>Sequencing the genomes of 1000 actinobacteria strains.</title>
        <authorList>
            <person name="Klenk H.-P."/>
        </authorList>
    </citation>
    <scope>NUCLEOTIDE SEQUENCE [LARGE SCALE GENOMIC DNA]</scope>
    <source>
        <strain evidence="4 5">DSM 45362</strain>
    </source>
</reference>
<dbReference type="Proteomes" id="UP000587527">
    <property type="component" value="Unassembled WGS sequence"/>
</dbReference>
<dbReference type="EMBL" id="JACHMN010000001">
    <property type="protein sequence ID" value="MBB5866746.1"/>
    <property type="molecule type" value="Genomic_DNA"/>
</dbReference>
<proteinExistence type="predicted"/>
<evidence type="ECO:0000256" key="3">
    <source>
        <dbReference type="ARBA" id="ARBA00022723"/>
    </source>
</evidence>
<dbReference type="InterPro" id="IPR050748">
    <property type="entry name" value="Glycosyltrans_8_dom-fam"/>
</dbReference>
<protein>
    <submittedName>
        <fullName evidence="4">UDP-D-galactose:(Glucosyl)LPS alpha-1,3-D-galactosyltransferase</fullName>
        <ecNumber evidence="4">2.4.1.44</ecNumber>
    </submittedName>
</protein>
<sequence>MDIAFAFDEHYADHAQVAMESVLDSQAPRDDLTFWLLTTAQVVQDRADHLHRQLDGRAKLHLLAADDGYRALPRSASPDISYITPGMHLRLLLPDLVASHTQRLLYLDCDLMVAGDLSPLWELPLGDAPLAAVRDANITVFADQGGVPGATPADDDAPYFNSGVLLMNVPAWRQQRVTEQCLTYLIEQESVLRLPDQDALNLVVARRWVHLDGKWNNMKSWFLEAPDAVPQDVRIMHFAGRNKPWNEGFYPGFRQARWRALAARVAACAPPAQAVAVAG</sequence>
<dbReference type="SUPFAM" id="SSF53448">
    <property type="entry name" value="Nucleotide-diphospho-sugar transferases"/>
    <property type="match status" value="1"/>
</dbReference>